<reference evidence="2" key="1">
    <citation type="submission" date="2016-06" db="EMBL/GenBank/DDBJ databases">
        <authorList>
            <person name="Radolfova-Krizova L."/>
            <person name="Nemec A."/>
        </authorList>
    </citation>
    <scope>NUCLEOTIDE SEQUENCE [LARGE SCALE GENOMIC DNA]</scope>
    <source>
        <strain evidence="2">ANC 4275</strain>
    </source>
</reference>
<proteinExistence type="predicted"/>
<dbReference type="STRING" id="1443941.A9J31_14430"/>
<keyword evidence="2" id="KW-1185">Reference proteome</keyword>
<comment type="caution">
    <text evidence="1">The sequence shown here is derived from an EMBL/GenBank/DDBJ whole genome shotgun (WGS) entry which is preliminary data.</text>
</comment>
<dbReference type="AlphaFoldDB" id="A0A1A7RF20"/>
<dbReference type="EMBL" id="LZDS01000011">
    <property type="protein sequence ID" value="OBX29277.1"/>
    <property type="molecule type" value="Genomic_DNA"/>
</dbReference>
<organism evidence="1 2">
    <name type="scientific">Acinetobacter gandensis</name>
    <dbReference type="NCBI Taxonomy" id="1443941"/>
    <lineage>
        <taxon>Bacteria</taxon>
        <taxon>Pseudomonadati</taxon>
        <taxon>Pseudomonadota</taxon>
        <taxon>Gammaproteobacteria</taxon>
        <taxon>Moraxellales</taxon>
        <taxon>Moraxellaceae</taxon>
        <taxon>Acinetobacter</taxon>
    </lineage>
</organism>
<sequence length="392" mass="44758">MLIIKCDIDLTKNKIVAKSNYGDIRYILPNQDIPALKLYDFAMWGFLPIAMRLGLNIHIQGSLSIQSIESAQLVSKVWASWLPNLYQAVQITAESIIHQPQSEQSQQNLTFFSGGIDSTFSSYSHFLKHGKDSDCLTVHGMDYKFDDHAKFEALLDQTAAFRKEVFNTSHIIQTDAYNLYSKYGCNPKGSHVTHIFSLFSCATLFDKYQHYRIAADYRLDQQFFVHPYGSNTATNRLMKNHNADLTTLDDHVTRAQKTAFLNQSQLDLSTLSICVDYSARPKNCGKCSKCMRTKAMFYAIDSKIPEIFVDTQFNQDWFQAIPFHSKLNRAFIFDILATVESASKQDEFPGYSKLKNKVTAASKRAEVNPFYGMKFKDIIRNILKILFSPNRG</sequence>
<dbReference type="Proteomes" id="UP000185753">
    <property type="component" value="Unassembled WGS sequence"/>
</dbReference>
<gene>
    <name evidence="1" type="ORF">A9J31_14430</name>
</gene>
<protein>
    <submittedName>
        <fullName evidence="1">Uncharacterized protein</fullName>
    </submittedName>
</protein>
<accession>A0A1A7RF20</accession>
<evidence type="ECO:0000313" key="1">
    <source>
        <dbReference type="EMBL" id="OBX29277.1"/>
    </source>
</evidence>
<evidence type="ECO:0000313" key="2">
    <source>
        <dbReference type="Proteomes" id="UP000185753"/>
    </source>
</evidence>
<name>A0A1A7RF20_9GAMM</name>